<evidence type="ECO:0000313" key="2">
    <source>
        <dbReference type="Proteomes" id="UP000266673"/>
    </source>
</evidence>
<proteinExistence type="predicted"/>
<gene>
    <name evidence="1" type="ORF">C2G38_2159471</name>
</gene>
<sequence length="108" mass="12883">MDLVHFPKNYIHEPHTIIQKNQGFIFQEIDEKEESDILLMTEAEFNTFKKKFEKLITKDIIALEKYKQSISLEINIDLPTLISILIIIMEENAYKYSITKIDTKYRRS</sequence>
<reference evidence="1 2" key="1">
    <citation type="submission" date="2018-06" db="EMBL/GenBank/DDBJ databases">
        <title>Comparative genomics reveals the genomic features of Rhizophagus irregularis, R. cerebriforme, R. diaphanum and Gigaspora rosea, and their symbiotic lifestyle signature.</title>
        <authorList>
            <person name="Morin E."/>
            <person name="San Clemente H."/>
            <person name="Chen E.C.H."/>
            <person name="De La Providencia I."/>
            <person name="Hainaut M."/>
            <person name="Kuo A."/>
            <person name="Kohler A."/>
            <person name="Murat C."/>
            <person name="Tang N."/>
            <person name="Roy S."/>
            <person name="Loubradou J."/>
            <person name="Henrissat B."/>
            <person name="Grigoriev I.V."/>
            <person name="Corradi N."/>
            <person name="Roux C."/>
            <person name="Martin F.M."/>
        </authorList>
    </citation>
    <scope>NUCLEOTIDE SEQUENCE [LARGE SCALE GENOMIC DNA]</scope>
    <source>
        <strain evidence="1 2">DAOM 194757</strain>
    </source>
</reference>
<comment type="caution">
    <text evidence="1">The sequence shown here is derived from an EMBL/GenBank/DDBJ whole genome shotgun (WGS) entry which is preliminary data.</text>
</comment>
<organism evidence="1 2">
    <name type="scientific">Gigaspora rosea</name>
    <dbReference type="NCBI Taxonomy" id="44941"/>
    <lineage>
        <taxon>Eukaryota</taxon>
        <taxon>Fungi</taxon>
        <taxon>Fungi incertae sedis</taxon>
        <taxon>Mucoromycota</taxon>
        <taxon>Glomeromycotina</taxon>
        <taxon>Glomeromycetes</taxon>
        <taxon>Diversisporales</taxon>
        <taxon>Gigasporaceae</taxon>
        <taxon>Gigaspora</taxon>
    </lineage>
</organism>
<dbReference type="Proteomes" id="UP000266673">
    <property type="component" value="Unassembled WGS sequence"/>
</dbReference>
<evidence type="ECO:0000313" key="1">
    <source>
        <dbReference type="EMBL" id="RIB27847.1"/>
    </source>
</evidence>
<accession>A0A397W2N8</accession>
<name>A0A397W2N8_9GLOM</name>
<dbReference type="EMBL" id="QKWP01000085">
    <property type="protein sequence ID" value="RIB27847.1"/>
    <property type="molecule type" value="Genomic_DNA"/>
</dbReference>
<dbReference type="AlphaFoldDB" id="A0A397W2N8"/>
<keyword evidence="2" id="KW-1185">Reference proteome</keyword>
<protein>
    <submittedName>
        <fullName evidence="1">Uncharacterized protein</fullName>
    </submittedName>
</protein>